<accession>A0ABX7W5Z0</accession>
<dbReference type="PANTHER" id="PTHR30461">
    <property type="entry name" value="DNA-INVERTASE FROM LAMBDOID PROPHAGE"/>
    <property type="match status" value="1"/>
</dbReference>
<dbReference type="InterPro" id="IPR036162">
    <property type="entry name" value="Resolvase-like_N_sf"/>
</dbReference>
<dbReference type="SUPFAM" id="SSF53041">
    <property type="entry name" value="Resolvase-like"/>
    <property type="match status" value="1"/>
</dbReference>
<dbReference type="Proteomes" id="UP000671868">
    <property type="component" value="Chromosome"/>
</dbReference>
<keyword evidence="2" id="KW-0233">DNA recombination</keyword>
<dbReference type="InterPro" id="IPR011109">
    <property type="entry name" value="DNA_bind_recombinase_dom"/>
</dbReference>
<keyword evidence="1" id="KW-0238">DNA-binding</keyword>
<dbReference type="CDD" id="cd00338">
    <property type="entry name" value="Ser_Recombinase"/>
    <property type="match status" value="1"/>
</dbReference>
<feature type="domain" description="Resolvase/invertase-type recombinase catalytic" evidence="3">
    <location>
        <begin position="2"/>
        <end position="138"/>
    </location>
</feature>
<evidence type="ECO:0000259" key="3">
    <source>
        <dbReference type="PROSITE" id="PS51736"/>
    </source>
</evidence>
<dbReference type="InterPro" id="IPR006119">
    <property type="entry name" value="Resolv_N"/>
</dbReference>
<gene>
    <name evidence="4" type="ORF">HNO51_13845</name>
</gene>
<evidence type="ECO:0000256" key="2">
    <source>
        <dbReference type="ARBA" id="ARBA00023172"/>
    </source>
</evidence>
<dbReference type="EMBL" id="CP053381">
    <property type="protein sequence ID" value="QTP55666.1"/>
    <property type="molecule type" value="Genomic_DNA"/>
</dbReference>
<dbReference type="SMART" id="SM00857">
    <property type="entry name" value="Resolvase"/>
    <property type="match status" value="1"/>
</dbReference>
<dbReference type="Pfam" id="PF00239">
    <property type="entry name" value="Resolvase"/>
    <property type="match status" value="1"/>
</dbReference>
<evidence type="ECO:0000256" key="1">
    <source>
        <dbReference type="ARBA" id="ARBA00023125"/>
    </source>
</evidence>
<sequence>MKVVAYQRVSTARQGVSGLGLAAQAQAIEEYAAQRGGIVLASFTEVESGKNNDRPELEKALHLANVTGATLVIAKLDRLSRNAAFLLTLRDSGVRFIAADMPDANDLTVGVMALVAQQEREAISKRTREALKAAKARGVKLGNPNGAAALKRAGKGNSAGVEAIKADADHHALNLAPVVRGLKTEGVTSLGAIADALNSRGMLTPRGGSWHKSSVRNLLNRLDRLLGTPEDVREAT</sequence>
<proteinExistence type="predicted"/>
<protein>
    <submittedName>
        <fullName evidence="4">Recombinase family protein</fullName>
    </submittedName>
</protein>
<evidence type="ECO:0000313" key="5">
    <source>
        <dbReference type="Proteomes" id="UP000671868"/>
    </source>
</evidence>
<dbReference type="RefSeq" id="WP_209537673.1">
    <property type="nucleotide sequence ID" value="NZ_CP053381.1"/>
</dbReference>
<dbReference type="Gene3D" id="3.40.50.1390">
    <property type="entry name" value="Resolvase, N-terminal catalytic domain"/>
    <property type="match status" value="1"/>
</dbReference>
<dbReference type="PROSITE" id="PS51736">
    <property type="entry name" value="RECOMBINASES_3"/>
    <property type="match status" value="1"/>
</dbReference>
<organism evidence="4 5">
    <name type="scientific">Billgrantia sulfidoxydans</name>
    <dbReference type="NCBI Taxonomy" id="2733484"/>
    <lineage>
        <taxon>Bacteria</taxon>
        <taxon>Pseudomonadati</taxon>
        <taxon>Pseudomonadota</taxon>
        <taxon>Gammaproteobacteria</taxon>
        <taxon>Oceanospirillales</taxon>
        <taxon>Halomonadaceae</taxon>
        <taxon>Billgrantia</taxon>
    </lineage>
</organism>
<reference evidence="4 5" key="1">
    <citation type="journal article" date="2021" name="Front. Microbiol.">
        <title>Aerobic Denitrification and Heterotrophic Sulfur Oxidation in the Genus Halomonas Revealed by Six Novel Species Characterizations and Genome-Based Analysis.</title>
        <authorList>
            <person name="Wang L."/>
            <person name="Shao Z."/>
        </authorList>
    </citation>
    <scope>NUCLEOTIDE SEQUENCE [LARGE SCALE GENOMIC DNA]</scope>
    <source>
        <strain evidence="4 5">MCCC 1A11059</strain>
    </source>
</reference>
<dbReference type="Pfam" id="PF07508">
    <property type="entry name" value="Recombinase"/>
    <property type="match status" value="1"/>
</dbReference>
<name>A0ABX7W5Z0_9GAMM</name>
<keyword evidence="5" id="KW-1185">Reference proteome</keyword>
<dbReference type="PANTHER" id="PTHR30461:SF2">
    <property type="entry name" value="SERINE RECOMBINASE PINE-RELATED"/>
    <property type="match status" value="1"/>
</dbReference>
<evidence type="ECO:0000313" key="4">
    <source>
        <dbReference type="EMBL" id="QTP55666.1"/>
    </source>
</evidence>
<dbReference type="InterPro" id="IPR050639">
    <property type="entry name" value="SSR_resolvase"/>
</dbReference>